<feature type="domain" description="GerMN" evidence="2">
    <location>
        <begin position="120"/>
        <end position="210"/>
    </location>
</feature>
<name>D1C1E1_SPHTD</name>
<accession>D1C1E1</accession>
<feature type="compositionally biased region" description="Polar residues" evidence="1">
    <location>
        <begin position="35"/>
        <end position="44"/>
    </location>
</feature>
<organism evidence="3 4">
    <name type="scientific">Sphaerobacter thermophilus (strain ATCC 49802 / DSM 20745 / KCCM 41009 / NCIMB 13125 / S 6022)</name>
    <dbReference type="NCBI Taxonomy" id="479434"/>
    <lineage>
        <taxon>Bacteria</taxon>
        <taxon>Pseudomonadati</taxon>
        <taxon>Thermomicrobiota</taxon>
        <taxon>Thermomicrobia</taxon>
        <taxon>Sphaerobacterales</taxon>
        <taxon>Sphaerobacterineae</taxon>
        <taxon>Sphaerobacteraceae</taxon>
        <taxon>Sphaerobacter</taxon>
    </lineage>
</organism>
<dbReference type="InterPro" id="IPR019606">
    <property type="entry name" value="GerMN"/>
</dbReference>
<dbReference type="Pfam" id="PF10646">
    <property type="entry name" value="Germane"/>
    <property type="match status" value="1"/>
</dbReference>
<dbReference type="HOGENOM" id="CLU_073064_0_0_0"/>
<sequence length="329" mass="33973">MVPARFSATASMPRGRRVLVLFMVLGLVLAACGSAETTPTPSAQEPTAPTGGAPATSTPAATESPAATPESTPESTTIPASPSPEASPSPTAERQVNVYFIRDEKIAAAHRLVPGSPRPATEAIQALLAGPTEAEQAAGMSTAIPEGTTLNGITIEGGLATVDLSGDFESGGGSFSMLARLAQVVYTLTQFPTVEQVRFELDGQPVEVFSSEGIVLDQPVNRAAYEDLTPAILVETPAFGDTVSGPLQASGTANVFEATFQIEILDEAGNQLAHQVVTATSGSGMRGTFDVTIPFEVSEPGSGTVVAYELSAKDGSRINEVRIPVEFQP</sequence>
<dbReference type="Pfam" id="PF10648">
    <property type="entry name" value="Gmad2"/>
    <property type="match status" value="1"/>
</dbReference>
<dbReference type="SMART" id="SM00909">
    <property type="entry name" value="Germane"/>
    <property type="match status" value="1"/>
</dbReference>
<dbReference type="KEGG" id="sti:Sthe_0621"/>
<evidence type="ECO:0000313" key="3">
    <source>
        <dbReference type="EMBL" id="ACZ38058.1"/>
    </source>
</evidence>
<dbReference type="PROSITE" id="PS51257">
    <property type="entry name" value="PROKAR_LIPOPROTEIN"/>
    <property type="match status" value="1"/>
</dbReference>
<dbReference type="InParanoid" id="D1C1E1"/>
<feature type="region of interest" description="Disordered" evidence="1">
    <location>
        <begin position="35"/>
        <end position="92"/>
    </location>
</feature>
<dbReference type="RefSeq" id="WP_012871105.1">
    <property type="nucleotide sequence ID" value="NC_013523.1"/>
</dbReference>
<evidence type="ECO:0000256" key="1">
    <source>
        <dbReference type="SAM" id="MobiDB-lite"/>
    </source>
</evidence>
<reference evidence="4" key="1">
    <citation type="submission" date="2009-11" db="EMBL/GenBank/DDBJ databases">
        <title>The complete chromosome 1 of Sphaerobacter thermophilus DSM 20745.</title>
        <authorList>
            <person name="Lucas S."/>
            <person name="Copeland A."/>
            <person name="Lapidus A."/>
            <person name="Glavina del Rio T."/>
            <person name="Dalin E."/>
            <person name="Tice H."/>
            <person name="Bruce D."/>
            <person name="Goodwin L."/>
            <person name="Pitluck S."/>
            <person name="Kyrpides N."/>
            <person name="Mavromatis K."/>
            <person name="Ivanova N."/>
            <person name="Mikhailova N."/>
            <person name="LaButti K.M."/>
            <person name="Clum A."/>
            <person name="Sun H.I."/>
            <person name="Brettin T."/>
            <person name="Detter J.C."/>
            <person name="Han C."/>
            <person name="Larimer F."/>
            <person name="Land M."/>
            <person name="Hauser L."/>
            <person name="Markowitz V."/>
            <person name="Cheng J.F."/>
            <person name="Hugenholtz P."/>
            <person name="Woyke T."/>
            <person name="Wu D."/>
            <person name="Steenblock K."/>
            <person name="Schneider S."/>
            <person name="Pukall R."/>
            <person name="Goeker M."/>
            <person name="Klenk H.P."/>
            <person name="Eisen J.A."/>
        </authorList>
    </citation>
    <scope>NUCLEOTIDE SEQUENCE [LARGE SCALE GENOMIC DNA]</scope>
    <source>
        <strain evidence="4">ATCC 49802 / DSM 20745 / S 6022</strain>
    </source>
</reference>
<evidence type="ECO:0000259" key="2">
    <source>
        <dbReference type="SMART" id="SM00909"/>
    </source>
</evidence>
<dbReference type="Proteomes" id="UP000002027">
    <property type="component" value="Chromosome 1"/>
</dbReference>
<proteinExistence type="predicted"/>
<gene>
    <name evidence="3" type="ordered locus">Sthe_0621</name>
</gene>
<dbReference type="eggNOG" id="COG5401">
    <property type="taxonomic scope" value="Bacteria"/>
</dbReference>
<evidence type="ECO:0000313" key="4">
    <source>
        <dbReference type="Proteomes" id="UP000002027"/>
    </source>
</evidence>
<keyword evidence="4" id="KW-1185">Reference proteome</keyword>
<dbReference type="AlphaFoldDB" id="D1C1E1"/>
<reference evidence="3 4" key="2">
    <citation type="journal article" date="2010" name="Stand. Genomic Sci.">
        <title>Complete genome sequence of Desulfohalobium retbaense type strain (HR(100)).</title>
        <authorList>
            <person name="Spring S."/>
            <person name="Nolan M."/>
            <person name="Lapidus A."/>
            <person name="Glavina Del Rio T."/>
            <person name="Copeland A."/>
            <person name="Tice H."/>
            <person name="Cheng J.F."/>
            <person name="Lucas S."/>
            <person name="Land M."/>
            <person name="Chen F."/>
            <person name="Bruce D."/>
            <person name="Goodwin L."/>
            <person name="Pitluck S."/>
            <person name="Ivanova N."/>
            <person name="Mavromatis K."/>
            <person name="Mikhailova N."/>
            <person name="Pati A."/>
            <person name="Chen A."/>
            <person name="Palaniappan K."/>
            <person name="Hauser L."/>
            <person name="Chang Y.J."/>
            <person name="Jeffries C.D."/>
            <person name="Munk C."/>
            <person name="Kiss H."/>
            <person name="Chain P."/>
            <person name="Han C."/>
            <person name="Brettin T."/>
            <person name="Detter J.C."/>
            <person name="Schuler E."/>
            <person name="Goker M."/>
            <person name="Rohde M."/>
            <person name="Bristow J."/>
            <person name="Eisen J.A."/>
            <person name="Markowitz V."/>
            <person name="Hugenholtz P."/>
            <person name="Kyrpides N.C."/>
            <person name="Klenk H.P."/>
        </authorList>
    </citation>
    <scope>NUCLEOTIDE SEQUENCE [LARGE SCALE GENOMIC DNA]</scope>
    <source>
        <strain evidence="4">ATCC 49802 / DSM 20745 / S 6022</strain>
    </source>
</reference>
<feature type="compositionally biased region" description="Low complexity" evidence="1">
    <location>
        <begin position="45"/>
        <end position="80"/>
    </location>
</feature>
<dbReference type="EMBL" id="CP001823">
    <property type="protein sequence ID" value="ACZ38058.1"/>
    <property type="molecule type" value="Genomic_DNA"/>
</dbReference>
<dbReference type="STRING" id="479434.Sthe_0621"/>
<protein>
    <submittedName>
        <fullName evidence="3">Spore germination protein-like protein</fullName>
    </submittedName>
</protein>
<dbReference type="InterPro" id="IPR018911">
    <property type="entry name" value="Gmad2_Ig-like_dom"/>
</dbReference>